<dbReference type="Proteomes" id="UP001195483">
    <property type="component" value="Unassembled WGS sequence"/>
</dbReference>
<dbReference type="EMBL" id="JAEAOA010002232">
    <property type="protein sequence ID" value="KAK3607879.1"/>
    <property type="molecule type" value="Genomic_DNA"/>
</dbReference>
<evidence type="ECO:0000256" key="1">
    <source>
        <dbReference type="SAM" id="MobiDB-lite"/>
    </source>
</evidence>
<protein>
    <submittedName>
        <fullName evidence="2">Uncharacterized protein</fullName>
    </submittedName>
</protein>
<reference evidence="2" key="3">
    <citation type="submission" date="2023-05" db="EMBL/GenBank/DDBJ databases">
        <authorList>
            <person name="Smith C.H."/>
        </authorList>
    </citation>
    <scope>NUCLEOTIDE SEQUENCE</scope>
    <source>
        <strain evidence="2">CHS0354</strain>
        <tissue evidence="2">Mantle</tissue>
    </source>
</reference>
<feature type="region of interest" description="Disordered" evidence="1">
    <location>
        <begin position="317"/>
        <end position="347"/>
    </location>
</feature>
<sequence length="366" mass="41696">MESLDQLAETLPEDTGETSSDSELPMEVTAPQDISESAKGQPEVSLMEPMQDDDSDTITSPSESGVSGSEKETTFKFPVLILQQDDSGNLQRNNEELEINLHMLTILTGSGMKISKDSFRYAGPCEFTSKATSSALIVLSFRAFVENHYIFFQSLNEQDAEILEKLKHFRSETLQKFQRTPPVDIWKFLPVQPLFSGRIRMYISDVQKTPEEAEEEEYFVITDVESMSLFKTFPQTVPSHVAFFYQDSGSNVVETVRRINSTEINIQTNEKQFVIKEQGPHVEKFVSSLKETRSKPSFFLTKPDSILDFYYGSRQPPPTVHLESPQDTSHNPVKIDQSEEKENDDEEEIVLAHKRKYKVHTVFPNV</sequence>
<dbReference type="AlphaFoldDB" id="A0AAE0TDF0"/>
<feature type="region of interest" description="Disordered" evidence="1">
    <location>
        <begin position="1"/>
        <end position="71"/>
    </location>
</feature>
<evidence type="ECO:0000313" key="2">
    <source>
        <dbReference type="EMBL" id="KAK3607879.1"/>
    </source>
</evidence>
<organism evidence="2 3">
    <name type="scientific">Potamilus streckersoni</name>
    <dbReference type="NCBI Taxonomy" id="2493646"/>
    <lineage>
        <taxon>Eukaryota</taxon>
        <taxon>Metazoa</taxon>
        <taxon>Spiralia</taxon>
        <taxon>Lophotrochozoa</taxon>
        <taxon>Mollusca</taxon>
        <taxon>Bivalvia</taxon>
        <taxon>Autobranchia</taxon>
        <taxon>Heteroconchia</taxon>
        <taxon>Palaeoheterodonta</taxon>
        <taxon>Unionida</taxon>
        <taxon>Unionoidea</taxon>
        <taxon>Unionidae</taxon>
        <taxon>Ambleminae</taxon>
        <taxon>Lampsilini</taxon>
        <taxon>Potamilus</taxon>
    </lineage>
</organism>
<keyword evidence="3" id="KW-1185">Reference proteome</keyword>
<reference evidence="2" key="2">
    <citation type="journal article" date="2021" name="Genome Biol. Evol.">
        <title>Developing a high-quality reference genome for a parasitic bivalve with doubly uniparental inheritance (Bivalvia: Unionida).</title>
        <authorList>
            <person name="Smith C.H."/>
        </authorList>
    </citation>
    <scope>NUCLEOTIDE SEQUENCE</scope>
    <source>
        <strain evidence="2">CHS0354</strain>
        <tissue evidence="2">Mantle</tissue>
    </source>
</reference>
<name>A0AAE0TDF0_9BIVA</name>
<accession>A0AAE0TDF0</accession>
<feature type="compositionally biased region" description="Polar residues" evidence="1">
    <location>
        <begin position="57"/>
        <end position="67"/>
    </location>
</feature>
<proteinExistence type="predicted"/>
<gene>
    <name evidence="2" type="ORF">CHS0354_038310</name>
</gene>
<evidence type="ECO:0000313" key="3">
    <source>
        <dbReference type="Proteomes" id="UP001195483"/>
    </source>
</evidence>
<comment type="caution">
    <text evidence="2">The sequence shown here is derived from an EMBL/GenBank/DDBJ whole genome shotgun (WGS) entry which is preliminary data.</text>
</comment>
<reference evidence="2" key="1">
    <citation type="journal article" date="2021" name="Genome Biol. Evol.">
        <title>A High-Quality Reference Genome for a Parasitic Bivalve with Doubly Uniparental Inheritance (Bivalvia: Unionida).</title>
        <authorList>
            <person name="Smith C.H."/>
        </authorList>
    </citation>
    <scope>NUCLEOTIDE SEQUENCE</scope>
    <source>
        <strain evidence="2">CHS0354</strain>
    </source>
</reference>